<evidence type="ECO:0000313" key="5">
    <source>
        <dbReference type="EMBL" id="RDY21836.1"/>
    </source>
</evidence>
<evidence type="ECO:0000256" key="3">
    <source>
        <dbReference type="ARBA" id="ARBA00023163"/>
    </source>
</evidence>
<reference evidence="6 8" key="3">
    <citation type="submission" date="2019-07" db="EMBL/GenBank/DDBJ databases">
        <title>Criibacterium bergeronii gen. nov., sp. nov. isolated from human clinical samples.</title>
        <authorList>
            <person name="Maheux A.F."/>
            <person name="Boudreau D.K."/>
            <person name="Berube E."/>
            <person name="Brodeur S."/>
            <person name="Bernard K.A."/>
            <person name="Abed J.Y."/>
            <person name="Ducrey E."/>
            <person name="Guay E.F."/>
            <person name="Raymond F."/>
            <person name="Corbeil J."/>
            <person name="Domingo M.-C."/>
            <person name="Roy P.H."/>
            <person name="Boissinot M."/>
            <person name="Tocheva E.I."/>
            <person name="Omar R.F."/>
        </authorList>
    </citation>
    <scope>NUCLEOTIDE SEQUENCE [LARGE SCALE GENOMIC DNA]</scope>
    <source>
        <strain evidence="6 8">CCRI-24246</strain>
    </source>
</reference>
<organism evidence="5 7">
    <name type="scientific">Criibacterium bergeronii</name>
    <dbReference type="NCBI Taxonomy" id="1871336"/>
    <lineage>
        <taxon>Bacteria</taxon>
        <taxon>Bacillati</taxon>
        <taxon>Bacillota</taxon>
        <taxon>Clostridia</taxon>
        <taxon>Peptostreptococcales</taxon>
        <taxon>Filifactoraceae</taxon>
        <taxon>Criibacterium</taxon>
    </lineage>
</organism>
<dbReference type="RefSeq" id="WP_068912669.1">
    <property type="nucleotide sequence ID" value="NZ_MBEW02000004.1"/>
</dbReference>
<evidence type="ECO:0000259" key="4">
    <source>
        <dbReference type="PROSITE" id="PS01124"/>
    </source>
</evidence>
<sequence>MRNYEIQTAFTSSYDKRKLCSYDIEVINEPTTPLIHQQSRFLVFFTGIGKIKIDDKIVNILPHAIISIFPWQITEVIEVGQPLQYIKLVYNMDFINQNMKIQYNYLKEQFSFEKEMTEHPVIYPSLQEWETFIKTFDDIKSEVGVESILDVKEEKLLASVYVTNKLMEVIIWYLRIAHKVDVKIKEVENPDFDERAEIFKYLYSHLGAKLTLSSVSKQFFMSESSLAKYCMDVTGYTFNDLVNQMRIVKTTEFLIYTDVTLNDIAELVGFTDASHLSKTFSKKIGVTPNHYRKINQNLSIELKNNERSVTYDMISYIYSRFTGDITEEDVCKKFNMSINELNRVLLYVVERNFNDFVNYLRINYSCELLLSTDDTIVDIAIAVGFNNARTFTNQFQKQKFMKPTQFRKNIECNI</sequence>
<dbReference type="SUPFAM" id="SSF46689">
    <property type="entry name" value="Homeodomain-like"/>
    <property type="match status" value="2"/>
</dbReference>
<feature type="domain" description="HTH araC/xylS-type" evidence="4">
    <location>
        <begin position="196"/>
        <end position="294"/>
    </location>
</feature>
<dbReference type="InterPro" id="IPR018060">
    <property type="entry name" value="HTH_AraC"/>
</dbReference>
<dbReference type="GO" id="GO:0003700">
    <property type="term" value="F:DNA-binding transcription factor activity"/>
    <property type="evidence" value="ECO:0007669"/>
    <property type="project" value="InterPro"/>
</dbReference>
<reference evidence="5" key="2">
    <citation type="submission" date="2018-07" db="EMBL/GenBank/DDBJ databases">
        <authorList>
            <person name="Quirk P.G."/>
            <person name="Krulwich T.A."/>
        </authorList>
    </citation>
    <scope>NUCLEOTIDE SEQUENCE</scope>
    <source>
        <strain evidence="5">CCRI-22567</strain>
    </source>
</reference>
<dbReference type="InterPro" id="IPR018062">
    <property type="entry name" value="HTH_AraC-typ_CS"/>
</dbReference>
<evidence type="ECO:0000313" key="7">
    <source>
        <dbReference type="Proteomes" id="UP000093352"/>
    </source>
</evidence>
<dbReference type="AlphaFoldDB" id="A0A371IN31"/>
<dbReference type="PANTHER" id="PTHR43280:SF2">
    <property type="entry name" value="HTH-TYPE TRANSCRIPTIONAL REGULATOR EXSA"/>
    <property type="match status" value="1"/>
</dbReference>
<dbReference type="Pfam" id="PF12833">
    <property type="entry name" value="HTH_18"/>
    <property type="match status" value="2"/>
</dbReference>
<gene>
    <name evidence="5" type="ORF">BBG48_003135</name>
    <name evidence="6" type="ORF">FL857_08230</name>
</gene>
<evidence type="ECO:0000256" key="1">
    <source>
        <dbReference type="ARBA" id="ARBA00023015"/>
    </source>
</evidence>
<protein>
    <submittedName>
        <fullName evidence="5">AraC family transcriptional regulator</fullName>
    </submittedName>
    <submittedName>
        <fullName evidence="6">Helix-turn-helix domain-containing protein</fullName>
    </submittedName>
</protein>
<dbReference type="Proteomes" id="UP000093352">
    <property type="component" value="Unassembled WGS sequence"/>
</dbReference>
<keyword evidence="3" id="KW-0804">Transcription</keyword>
<comment type="caution">
    <text evidence="5">The sequence shown here is derived from an EMBL/GenBank/DDBJ whole genome shotgun (WGS) entry which is preliminary data.</text>
</comment>
<name>A0A371IN31_9FIRM</name>
<dbReference type="PROSITE" id="PS01124">
    <property type="entry name" value="HTH_ARAC_FAMILY_2"/>
    <property type="match status" value="2"/>
</dbReference>
<dbReference type="STRING" id="1871336.BBG48_02970"/>
<evidence type="ECO:0000313" key="8">
    <source>
        <dbReference type="Proteomes" id="UP000319424"/>
    </source>
</evidence>
<dbReference type="EMBL" id="VJXW01000012">
    <property type="protein sequence ID" value="TRW24934.1"/>
    <property type="molecule type" value="Genomic_DNA"/>
</dbReference>
<dbReference type="Gene3D" id="1.10.10.60">
    <property type="entry name" value="Homeodomain-like"/>
    <property type="match status" value="3"/>
</dbReference>
<dbReference type="EMBL" id="MBEW02000004">
    <property type="protein sequence ID" value="RDY21836.1"/>
    <property type="molecule type" value="Genomic_DNA"/>
</dbReference>
<proteinExistence type="predicted"/>
<dbReference type="InterPro" id="IPR009057">
    <property type="entry name" value="Homeodomain-like_sf"/>
</dbReference>
<dbReference type="SMART" id="SM00342">
    <property type="entry name" value="HTH_ARAC"/>
    <property type="match status" value="2"/>
</dbReference>
<keyword evidence="2" id="KW-0238">DNA-binding</keyword>
<dbReference type="GO" id="GO:0043565">
    <property type="term" value="F:sequence-specific DNA binding"/>
    <property type="evidence" value="ECO:0007669"/>
    <property type="project" value="InterPro"/>
</dbReference>
<evidence type="ECO:0000256" key="2">
    <source>
        <dbReference type="ARBA" id="ARBA00023125"/>
    </source>
</evidence>
<feature type="domain" description="HTH araC/xylS-type" evidence="4">
    <location>
        <begin position="311"/>
        <end position="409"/>
    </location>
</feature>
<reference evidence="5 7" key="1">
    <citation type="journal article" date="2016" name="Genome Announc.">
        <title>Draft Genome Sequence of Criibacterium bergeronii gen. nov., sp. nov., Strain CCRI-22567T, Isolated from a Vaginal Sample from a Woman with Bacterial Vaginosis.</title>
        <authorList>
            <person name="Maheux A.F."/>
            <person name="Berube E."/>
            <person name="Boudreau D.K."/>
            <person name="Raymond F."/>
            <person name="Corbeil J."/>
            <person name="Roy P.H."/>
            <person name="Boissinot M."/>
            <person name="Omar R.F."/>
        </authorList>
    </citation>
    <scope>NUCLEOTIDE SEQUENCE [LARGE SCALE GENOMIC DNA]</scope>
    <source>
        <strain evidence="5 7">CCRI-22567</strain>
    </source>
</reference>
<keyword evidence="1" id="KW-0805">Transcription regulation</keyword>
<dbReference type="Proteomes" id="UP000319424">
    <property type="component" value="Unassembled WGS sequence"/>
</dbReference>
<dbReference type="PROSITE" id="PS00041">
    <property type="entry name" value="HTH_ARAC_FAMILY_1"/>
    <property type="match status" value="1"/>
</dbReference>
<keyword evidence="7" id="KW-1185">Reference proteome</keyword>
<evidence type="ECO:0000313" key="6">
    <source>
        <dbReference type="EMBL" id="TRW24934.1"/>
    </source>
</evidence>
<dbReference type="OrthoDB" id="249627at2"/>
<dbReference type="PANTHER" id="PTHR43280">
    <property type="entry name" value="ARAC-FAMILY TRANSCRIPTIONAL REGULATOR"/>
    <property type="match status" value="1"/>
</dbReference>
<accession>A0A371IN31</accession>